<keyword evidence="3" id="KW-1185">Reference proteome</keyword>
<dbReference type="GO" id="GO:0003824">
    <property type="term" value="F:catalytic activity"/>
    <property type="evidence" value="ECO:0007669"/>
    <property type="project" value="InterPro"/>
</dbReference>
<dbReference type="InParanoid" id="A0A2T2ZZG3"/>
<evidence type="ECO:0000313" key="3">
    <source>
        <dbReference type="Proteomes" id="UP000241462"/>
    </source>
</evidence>
<dbReference type="SUPFAM" id="SSF89796">
    <property type="entry name" value="CoA-transferase family III (CaiB/BaiF)"/>
    <property type="match status" value="1"/>
</dbReference>
<dbReference type="OrthoDB" id="16747at2759"/>
<dbReference type="PANTHER" id="PTHR48228:SF5">
    <property type="entry name" value="ALPHA-METHYLACYL-COA RACEMASE"/>
    <property type="match status" value="1"/>
</dbReference>
<dbReference type="InterPro" id="IPR044855">
    <property type="entry name" value="CoA-Trfase_III_dom3_sf"/>
</dbReference>
<dbReference type="InterPro" id="IPR023606">
    <property type="entry name" value="CoA-Trfase_III_dom_1_sf"/>
</dbReference>
<dbReference type="AlphaFoldDB" id="A0A2T2ZZG3"/>
<name>A0A2T2ZZG3_9PEZI</name>
<dbReference type="STRING" id="2025994.A0A2T2ZZG3"/>
<dbReference type="PANTHER" id="PTHR48228">
    <property type="entry name" value="SUCCINYL-COA--D-CITRAMALATE COA-TRANSFERASE"/>
    <property type="match status" value="1"/>
</dbReference>
<accession>A0A2T2ZZG3</accession>
<evidence type="ECO:0000256" key="1">
    <source>
        <dbReference type="ARBA" id="ARBA00008383"/>
    </source>
</evidence>
<evidence type="ECO:0000313" key="2">
    <source>
        <dbReference type="EMBL" id="PSR80115.1"/>
    </source>
</evidence>
<organism evidence="2 3">
    <name type="scientific">Coniella lustricola</name>
    <dbReference type="NCBI Taxonomy" id="2025994"/>
    <lineage>
        <taxon>Eukaryota</taxon>
        <taxon>Fungi</taxon>
        <taxon>Dikarya</taxon>
        <taxon>Ascomycota</taxon>
        <taxon>Pezizomycotina</taxon>
        <taxon>Sordariomycetes</taxon>
        <taxon>Sordariomycetidae</taxon>
        <taxon>Diaporthales</taxon>
        <taxon>Schizoparmaceae</taxon>
        <taxon>Coniella</taxon>
    </lineage>
</organism>
<dbReference type="Gene3D" id="3.30.1540.10">
    <property type="entry name" value="formyl-coa transferase, domain 3"/>
    <property type="match status" value="1"/>
</dbReference>
<comment type="similarity">
    <text evidence="1">Belongs to the CoA-transferase III family.</text>
</comment>
<dbReference type="Pfam" id="PF02515">
    <property type="entry name" value="CoA_transf_3"/>
    <property type="match status" value="1"/>
</dbReference>
<sequence length="412" mass="43624">MQSANPPPLTGLKVLEFAGLAPGPYAGLLLADAGASVLRIDKPAPAPPTNDLLTRHKTSIAVDLKSRQGHALILQLARHADVLIDPYRPGVMEKLGLGPDQQQGLNPSLIYARMTGFRRSGRYAHMAGHDINYLAVSGTLALLGRADQKPTPPLNILGDFAGGGASLVQGILLALLARDGGAGSKGKAKGQGQIVHANMVDGANHLATFSRLGLKTPAGAGPRGTNLLDSGCPFYDTYETGNKQYMAVGALEPQFYAALLHGLGLAGQGWEERRLDRACWDEMRGVFARVFKTKTRAAWEAVFDGTDACCTPVLDYEELEEAQKQSQGDQRPLVALGNTPLLAVDSSGPATDAVDVDRGQGPGVQGDGYVGQLLLPGEGGQDTLKHWLGWKKGVHFDVHDDGSFVLKTTSKL</sequence>
<dbReference type="InterPro" id="IPR050509">
    <property type="entry name" value="CoA-transferase_III"/>
</dbReference>
<gene>
    <name evidence="2" type="ORF">BD289DRAFT_374539</name>
</gene>
<dbReference type="Proteomes" id="UP000241462">
    <property type="component" value="Unassembled WGS sequence"/>
</dbReference>
<dbReference type="InterPro" id="IPR003673">
    <property type="entry name" value="CoA-Trfase_fam_III"/>
</dbReference>
<reference evidence="2 3" key="1">
    <citation type="journal article" date="2018" name="Mycol. Prog.">
        <title>Coniella lustricola, a new species from submerged detritus.</title>
        <authorList>
            <person name="Raudabaugh D.B."/>
            <person name="Iturriaga T."/>
            <person name="Carver A."/>
            <person name="Mondo S."/>
            <person name="Pangilinan J."/>
            <person name="Lipzen A."/>
            <person name="He G."/>
            <person name="Amirebrahimi M."/>
            <person name="Grigoriev I.V."/>
            <person name="Miller A.N."/>
        </authorList>
    </citation>
    <scope>NUCLEOTIDE SEQUENCE [LARGE SCALE GENOMIC DNA]</scope>
    <source>
        <strain evidence="2 3">B22-T-1</strain>
    </source>
</reference>
<dbReference type="Gene3D" id="3.40.50.10540">
    <property type="entry name" value="Crotonobetainyl-coa:carnitine coa-transferase, domain 1"/>
    <property type="match status" value="1"/>
</dbReference>
<proteinExistence type="inferred from homology"/>
<protein>
    <submittedName>
        <fullName evidence="2">Putative alpha-methylacyl-CoA racemase</fullName>
    </submittedName>
</protein>
<dbReference type="EMBL" id="KZ678542">
    <property type="protein sequence ID" value="PSR80115.1"/>
    <property type="molecule type" value="Genomic_DNA"/>
</dbReference>